<keyword evidence="2" id="KW-1185">Reference proteome</keyword>
<dbReference type="EMBL" id="BGZK01001529">
    <property type="protein sequence ID" value="GBP81769.1"/>
    <property type="molecule type" value="Genomic_DNA"/>
</dbReference>
<dbReference type="AlphaFoldDB" id="A0A4C1Z4F0"/>
<gene>
    <name evidence="1" type="ORF">EVAR_90996_1</name>
</gene>
<proteinExistence type="predicted"/>
<evidence type="ECO:0000313" key="2">
    <source>
        <dbReference type="Proteomes" id="UP000299102"/>
    </source>
</evidence>
<name>A0A4C1Z4F0_EUMVA</name>
<reference evidence="1 2" key="1">
    <citation type="journal article" date="2019" name="Commun. Biol.">
        <title>The bagworm genome reveals a unique fibroin gene that provides high tensile strength.</title>
        <authorList>
            <person name="Kono N."/>
            <person name="Nakamura H."/>
            <person name="Ohtoshi R."/>
            <person name="Tomita M."/>
            <person name="Numata K."/>
            <person name="Arakawa K."/>
        </authorList>
    </citation>
    <scope>NUCLEOTIDE SEQUENCE [LARGE SCALE GENOMIC DNA]</scope>
</reference>
<comment type="caution">
    <text evidence="1">The sequence shown here is derived from an EMBL/GenBank/DDBJ whole genome shotgun (WGS) entry which is preliminary data.</text>
</comment>
<evidence type="ECO:0000313" key="1">
    <source>
        <dbReference type="EMBL" id="GBP81769.1"/>
    </source>
</evidence>
<dbReference type="Proteomes" id="UP000299102">
    <property type="component" value="Unassembled WGS sequence"/>
</dbReference>
<accession>A0A4C1Z4F0</accession>
<organism evidence="1 2">
    <name type="scientific">Eumeta variegata</name>
    <name type="common">Bagworm moth</name>
    <name type="synonym">Eumeta japonica</name>
    <dbReference type="NCBI Taxonomy" id="151549"/>
    <lineage>
        <taxon>Eukaryota</taxon>
        <taxon>Metazoa</taxon>
        <taxon>Ecdysozoa</taxon>
        <taxon>Arthropoda</taxon>
        <taxon>Hexapoda</taxon>
        <taxon>Insecta</taxon>
        <taxon>Pterygota</taxon>
        <taxon>Neoptera</taxon>
        <taxon>Endopterygota</taxon>
        <taxon>Lepidoptera</taxon>
        <taxon>Glossata</taxon>
        <taxon>Ditrysia</taxon>
        <taxon>Tineoidea</taxon>
        <taxon>Psychidae</taxon>
        <taxon>Oiketicinae</taxon>
        <taxon>Eumeta</taxon>
    </lineage>
</organism>
<sequence>MIEHEPFVDTVTLAGVTTPAKKYDAGSSLYTSLHSLWLGVHLHTQHTQMRTRNTRTHIAFTERCIVTVRIGGRRTTQKFLLEVFRLI</sequence>
<protein>
    <submittedName>
        <fullName evidence="1">Uncharacterized protein</fullName>
    </submittedName>
</protein>